<organism evidence="6 7">
    <name type="scientific">Acanthaster planci</name>
    <name type="common">Crown-of-thorns starfish</name>
    <dbReference type="NCBI Taxonomy" id="133434"/>
    <lineage>
        <taxon>Eukaryota</taxon>
        <taxon>Metazoa</taxon>
        <taxon>Echinodermata</taxon>
        <taxon>Eleutherozoa</taxon>
        <taxon>Asterozoa</taxon>
        <taxon>Asteroidea</taxon>
        <taxon>Valvatacea</taxon>
        <taxon>Valvatida</taxon>
        <taxon>Acanthasteridae</taxon>
        <taxon>Acanthaster</taxon>
    </lineage>
</organism>
<evidence type="ECO:0000256" key="2">
    <source>
        <dbReference type="ARBA" id="ARBA00022723"/>
    </source>
</evidence>
<dbReference type="GO" id="GO:0008270">
    <property type="term" value="F:zinc ion binding"/>
    <property type="evidence" value="ECO:0007669"/>
    <property type="project" value="InterPro"/>
</dbReference>
<dbReference type="GO" id="GO:0004022">
    <property type="term" value="F:alcohol dehydrogenase (NAD+) activity"/>
    <property type="evidence" value="ECO:0007669"/>
    <property type="project" value="TreeGrafter"/>
</dbReference>
<evidence type="ECO:0000256" key="1">
    <source>
        <dbReference type="ARBA" id="ARBA00001947"/>
    </source>
</evidence>
<gene>
    <name evidence="7" type="primary">LOC110988023</name>
</gene>
<evidence type="ECO:0000313" key="6">
    <source>
        <dbReference type="Proteomes" id="UP000694845"/>
    </source>
</evidence>
<evidence type="ECO:0000259" key="5">
    <source>
        <dbReference type="Pfam" id="PF08240"/>
    </source>
</evidence>
<keyword evidence="4" id="KW-0560">Oxidoreductase</keyword>
<reference evidence="7" key="1">
    <citation type="submission" date="2025-08" db="UniProtKB">
        <authorList>
            <consortium name="RefSeq"/>
        </authorList>
    </citation>
    <scope>IDENTIFICATION</scope>
</reference>
<accession>A0A8B7ZPG3</accession>
<feature type="domain" description="Alcohol dehydrogenase-like N-terminal" evidence="5">
    <location>
        <begin position="27"/>
        <end position="154"/>
    </location>
</feature>
<dbReference type="InterPro" id="IPR011032">
    <property type="entry name" value="GroES-like_sf"/>
</dbReference>
<protein>
    <submittedName>
        <fullName evidence="7">Uncharacterized protein LOC110988023</fullName>
    </submittedName>
</protein>
<comment type="cofactor">
    <cofactor evidence="1">
        <name>Zn(2+)</name>
        <dbReference type="ChEBI" id="CHEBI:29105"/>
    </cofactor>
</comment>
<dbReference type="OrthoDB" id="1879366at2759"/>
<dbReference type="GO" id="GO:0005737">
    <property type="term" value="C:cytoplasm"/>
    <property type="evidence" value="ECO:0007669"/>
    <property type="project" value="TreeGrafter"/>
</dbReference>
<dbReference type="Pfam" id="PF08240">
    <property type="entry name" value="ADH_N"/>
    <property type="match status" value="1"/>
</dbReference>
<sequence>MMKCIRVTAPKEPLVLCDDEPIPKAPDGGAVVKISYSGVCHSDVHFWKGDKSFARAEGEPTIFKCPCVPGHEIAGVLFSMGESATSNNQSGLKLGDHVVVFPWVHCGACLPCREGHGDFCDETQLRFAAIGVCFNGGHAQYVAVPDVRFLVPVPTSTPLEVACLLPCSGLTAFHAIEETLEFVKKVTQIAGR</sequence>
<keyword evidence="3" id="KW-0862">Zinc</keyword>
<dbReference type="GeneID" id="110988023"/>
<proteinExistence type="predicted"/>
<name>A0A8B7ZPG3_ACAPL</name>
<dbReference type="Proteomes" id="UP000694845">
    <property type="component" value="Unplaced"/>
</dbReference>
<keyword evidence="2" id="KW-0479">Metal-binding</keyword>
<dbReference type="InterPro" id="IPR013154">
    <property type="entry name" value="ADH-like_N"/>
</dbReference>
<dbReference type="PANTHER" id="PTHR42940:SF8">
    <property type="entry name" value="VACUOLAR PROTEIN SORTING-ASSOCIATED PROTEIN 11"/>
    <property type="match status" value="1"/>
</dbReference>
<dbReference type="Gene3D" id="3.90.180.10">
    <property type="entry name" value="Medium-chain alcohol dehydrogenases, catalytic domain"/>
    <property type="match status" value="1"/>
</dbReference>
<dbReference type="RefSeq" id="XP_022106942.1">
    <property type="nucleotide sequence ID" value="XM_022251250.1"/>
</dbReference>
<dbReference type="PANTHER" id="PTHR42940">
    <property type="entry name" value="ALCOHOL DEHYDROGENASE 1-RELATED"/>
    <property type="match status" value="1"/>
</dbReference>
<keyword evidence="6" id="KW-1185">Reference proteome</keyword>
<dbReference type="AlphaFoldDB" id="A0A8B7ZPG3"/>
<evidence type="ECO:0000313" key="7">
    <source>
        <dbReference type="RefSeq" id="XP_022106942.1"/>
    </source>
</evidence>
<evidence type="ECO:0000256" key="3">
    <source>
        <dbReference type="ARBA" id="ARBA00022833"/>
    </source>
</evidence>
<dbReference type="PROSITE" id="PS00059">
    <property type="entry name" value="ADH_ZINC"/>
    <property type="match status" value="1"/>
</dbReference>
<dbReference type="InterPro" id="IPR002328">
    <property type="entry name" value="ADH_Zn_CS"/>
</dbReference>
<dbReference type="SUPFAM" id="SSF50129">
    <property type="entry name" value="GroES-like"/>
    <property type="match status" value="1"/>
</dbReference>
<evidence type="ECO:0000256" key="4">
    <source>
        <dbReference type="ARBA" id="ARBA00023002"/>
    </source>
</evidence>
<dbReference type="KEGG" id="aplc:110988023"/>